<gene>
    <name evidence="1" type="ORF">EB796_016258</name>
</gene>
<name>A0A7J7JH50_BUGNE</name>
<dbReference type="Gene3D" id="3.40.50.300">
    <property type="entry name" value="P-loop containing nucleotide triphosphate hydrolases"/>
    <property type="match status" value="1"/>
</dbReference>
<keyword evidence="2" id="KW-1185">Reference proteome</keyword>
<dbReference type="OrthoDB" id="10257471at2759"/>
<dbReference type="PROSITE" id="PS51419">
    <property type="entry name" value="RAB"/>
    <property type="match status" value="1"/>
</dbReference>
<dbReference type="Pfam" id="PF08477">
    <property type="entry name" value="Roc"/>
    <property type="match status" value="1"/>
</dbReference>
<reference evidence="1" key="1">
    <citation type="submission" date="2020-06" db="EMBL/GenBank/DDBJ databases">
        <title>Draft genome of Bugula neritina, a colonial animal packing powerful symbionts and potential medicines.</title>
        <authorList>
            <person name="Rayko M."/>
        </authorList>
    </citation>
    <scope>NUCLEOTIDE SEQUENCE [LARGE SCALE GENOMIC DNA]</scope>
    <source>
        <strain evidence="1">Kwan_BN1</strain>
    </source>
</reference>
<organism evidence="1 2">
    <name type="scientific">Bugula neritina</name>
    <name type="common">Brown bryozoan</name>
    <name type="synonym">Sertularia neritina</name>
    <dbReference type="NCBI Taxonomy" id="10212"/>
    <lineage>
        <taxon>Eukaryota</taxon>
        <taxon>Metazoa</taxon>
        <taxon>Spiralia</taxon>
        <taxon>Lophotrochozoa</taxon>
        <taxon>Bryozoa</taxon>
        <taxon>Gymnolaemata</taxon>
        <taxon>Cheilostomatida</taxon>
        <taxon>Flustrina</taxon>
        <taxon>Buguloidea</taxon>
        <taxon>Bugulidae</taxon>
        <taxon>Bugula</taxon>
    </lineage>
</organism>
<evidence type="ECO:0008006" key="3">
    <source>
        <dbReference type="Google" id="ProtNLM"/>
    </source>
</evidence>
<evidence type="ECO:0000313" key="1">
    <source>
        <dbReference type="EMBL" id="KAF6025435.1"/>
    </source>
</evidence>
<dbReference type="EMBL" id="VXIV02002460">
    <property type="protein sequence ID" value="KAF6025435.1"/>
    <property type="molecule type" value="Genomic_DNA"/>
</dbReference>
<proteinExistence type="predicted"/>
<dbReference type="AlphaFoldDB" id="A0A7J7JH50"/>
<sequence length="829" mass="94644">MTHDGNLVIRYMMFNFLRPSSHRLMVLGDRGSGKSSLIKSLVSGVYDLCTKPTDGVELTKWKPSTHSFIAKKVLKKQNIEDVEHITIELWDMTGRKCCWPIHQSYFTKSTTYLITFSWLRQESVEAALHFTKLVQQKVPGSPVILIGTSCAAEVVDDEVREKVRAYLWKEICLWGENTSGVLVDQMNRIRGGNCSPLALQEVIKYEDLLIKRPNIMEDILEVDFQHHQGIEGCTDLVLRKVLQAPKESRLDTIASRDHLQDYRNVIQQLDLLRSHDQLIIDLSEVTIQQDGKVTDPLNDVLKNLPVHKVEDQPVTESSTLSLKSNKHLIIEQLFSKGILVRLQVENSQYICIDPRQLANLSCLFHLDGLNRNLQLEANRFWPKTGVSVKPEPSLIVKALEEIPALGAIREVLFPLLWQEKHYSEKQIMLILLFLSEQNLLSRHVNMVRDEPAMERLHLPNYPSLSTQITFSLPLLGSLKACKPEVNWSENHFHEDIHLGFIFSLPNKDDIGVWLFKQIQHQCYKVVNKPTYKYMWERGLLCKYKEEATSHIYYTEDFELYVSCRGLFHSEAMMIIWLALKPLLKVTLLCLSVYPGLVYQTDIEVNGNPLVIRVNSQDTHNAGSTRMCFWSCLNSFLNNDITLSRNECEINLGMLFSSLKENLVSGECTSWADCIYPNVNIEDIIETSYPQCEVYIPEKTKSRKLKACTVSWRPVISEIIDMKSKELLESQKPVTVSSKSANRQLQRIARSLVTSVLASAMATLLTTHGNVSTRQEVLINAVARAARAGYKGDIQLVLKSMNQIIEESAEFALDLEHQEKKSSSKVCMIL</sequence>
<evidence type="ECO:0000313" key="2">
    <source>
        <dbReference type="Proteomes" id="UP000593567"/>
    </source>
</evidence>
<protein>
    <recommendedName>
        <fullName evidence="3">Roc domain-containing protein</fullName>
    </recommendedName>
</protein>
<dbReference type="InterPro" id="IPR027417">
    <property type="entry name" value="P-loop_NTPase"/>
</dbReference>
<dbReference type="SUPFAM" id="SSF52540">
    <property type="entry name" value="P-loop containing nucleoside triphosphate hydrolases"/>
    <property type="match status" value="1"/>
</dbReference>
<accession>A0A7J7JH50</accession>
<dbReference type="Proteomes" id="UP000593567">
    <property type="component" value="Unassembled WGS sequence"/>
</dbReference>
<comment type="caution">
    <text evidence="1">The sequence shown here is derived from an EMBL/GenBank/DDBJ whole genome shotgun (WGS) entry which is preliminary data.</text>
</comment>